<dbReference type="InterPro" id="IPR054015">
    <property type="entry name" value="ExsA-like_N"/>
</dbReference>
<dbReference type="InterPro" id="IPR009057">
    <property type="entry name" value="Homeodomain-like_sf"/>
</dbReference>
<dbReference type="Gene3D" id="1.10.10.60">
    <property type="entry name" value="Homeodomain-like"/>
    <property type="match status" value="1"/>
</dbReference>
<dbReference type="STRING" id="1503925.TH53_01690"/>
<organism evidence="5 6">
    <name type="scientific">Pedobacter lusitanus</name>
    <dbReference type="NCBI Taxonomy" id="1503925"/>
    <lineage>
        <taxon>Bacteria</taxon>
        <taxon>Pseudomonadati</taxon>
        <taxon>Bacteroidota</taxon>
        <taxon>Sphingobacteriia</taxon>
        <taxon>Sphingobacteriales</taxon>
        <taxon>Sphingobacteriaceae</taxon>
        <taxon>Pedobacter</taxon>
    </lineage>
</organism>
<protein>
    <submittedName>
        <fullName evidence="5">AraC family transcriptional regulator</fullName>
    </submittedName>
</protein>
<dbReference type="GO" id="GO:0043565">
    <property type="term" value="F:sequence-specific DNA binding"/>
    <property type="evidence" value="ECO:0007669"/>
    <property type="project" value="InterPro"/>
</dbReference>
<evidence type="ECO:0000313" key="5">
    <source>
        <dbReference type="EMBL" id="KIO78820.1"/>
    </source>
</evidence>
<dbReference type="InterPro" id="IPR050204">
    <property type="entry name" value="AraC_XylS_family_regulators"/>
</dbReference>
<dbReference type="Pfam" id="PF12833">
    <property type="entry name" value="HTH_18"/>
    <property type="match status" value="1"/>
</dbReference>
<gene>
    <name evidence="5" type="ORF">TH53_01690</name>
</gene>
<dbReference type="GO" id="GO:0003700">
    <property type="term" value="F:DNA-binding transcription factor activity"/>
    <property type="evidence" value="ECO:0007669"/>
    <property type="project" value="InterPro"/>
</dbReference>
<keyword evidence="3" id="KW-0804">Transcription</keyword>
<evidence type="ECO:0000256" key="1">
    <source>
        <dbReference type="ARBA" id="ARBA00023015"/>
    </source>
</evidence>
<dbReference type="InterPro" id="IPR018060">
    <property type="entry name" value="HTH_AraC"/>
</dbReference>
<proteinExistence type="predicted"/>
<keyword evidence="1" id="KW-0805">Transcription regulation</keyword>
<dbReference type="SUPFAM" id="SSF46689">
    <property type="entry name" value="Homeodomain-like"/>
    <property type="match status" value="2"/>
</dbReference>
<dbReference type="Proteomes" id="UP000032049">
    <property type="component" value="Unassembled WGS sequence"/>
</dbReference>
<evidence type="ECO:0000259" key="4">
    <source>
        <dbReference type="PROSITE" id="PS01124"/>
    </source>
</evidence>
<dbReference type="RefSeq" id="WP_041877741.1">
    <property type="nucleotide sequence ID" value="NZ_CP157278.1"/>
</dbReference>
<dbReference type="AlphaFoldDB" id="A0A0D0GRJ6"/>
<dbReference type="PANTHER" id="PTHR46796">
    <property type="entry name" value="HTH-TYPE TRANSCRIPTIONAL ACTIVATOR RHAS-RELATED"/>
    <property type="match status" value="1"/>
</dbReference>
<dbReference type="PROSITE" id="PS01124">
    <property type="entry name" value="HTH_ARAC_FAMILY_2"/>
    <property type="match status" value="1"/>
</dbReference>
<name>A0A0D0GRJ6_9SPHI</name>
<reference evidence="5 6" key="1">
    <citation type="submission" date="2015-01" db="EMBL/GenBank/DDBJ databases">
        <title>Draft genome sequence of Pedobacter sp. NL19 isolated from sludge of an effluent treatment pond in an abandoned uranium mine.</title>
        <authorList>
            <person name="Santos T."/>
            <person name="Caetano T."/>
            <person name="Covas C."/>
            <person name="Cruz A."/>
            <person name="Mendo S."/>
        </authorList>
    </citation>
    <scope>NUCLEOTIDE SEQUENCE [LARGE SCALE GENOMIC DNA]</scope>
    <source>
        <strain evidence="5 6">NL19</strain>
    </source>
</reference>
<evidence type="ECO:0000313" key="6">
    <source>
        <dbReference type="Proteomes" id="UP000032049"/>
    </source>
</evidence>
<dbReference type="Pfam" id="PF22200">
    <property type="entry name" value="ExsA_N"/>
    <property type="match status" value="1"/>
</dbReference>
<evidence type="ECO:0000256" key="2">
    <source>
        <dbReference type="ARBA" id="ARBA00023125"/>
    </source>
</evidence>
<keyword evidence="2" id="KW-0238">DNA-binding</keyword>
<comment type="caution">
    <text evidence="5">The sequence shown here is derived from an EMBL/GenBank/DDBJ whole genome shotgun (WGS) entry which is preliminary data.</text>
</comment>
<evidence type="ECO:0000256" key="3">
    <source>
        <dbReference type="ARBA" id="ARBA00023163"/>
    </source>
</evidence>
<keyword evidence="6" id="KW-1185">Reference proteome</keyword>
<dbReference type="EMBL" id="JXRA01000006">
    <property type="protein sequence ID" value="KIO78820.1"/>
    <property type="molecule type" value="Genomic_DNA"/>
</dbReference>
<dbReference type="OrthoDB" id="4480133at2"/>
<dbReference type="SMART" id="SM00342">
    <property type="entry name" value="HTH_ARAC"/>
    <property type="match status" value="1"/>
</dbReference>
<feature type="domain" description="HTH araC/xylS-type" evidence="4">
    <location>
        <begin position="163"/>
        <end position="260"/>
    </location>
</feature>
<accession>A0A0D0GRJ6</accession>
<sequence>MKITEITSCYLGPQISPEQFVPEHIFIFLLKGRMNGYDGTKHTKIGPGECCIVRKNRLARYNKQKDQNDFEKVVVILDEEFLKKYQKKYALSSSEYFVSDIFIPLESSPSVINFIQEQLPAYESQETTLQRTDEIREKFLQVLLDVYPELVNLFFDFGKPGRIDLEAYMQKHYKFNVSLERLAYLTGRSLSAFKRDFKAIFRQTPNRWLVQRRLQEAHFLIEKEKKISNEIYLDLGFEDLSHFSFAFKRHFGYNATELAG</sequence>